<dbReference type="AlphaFoldDB" id="W2V266"/>
<evidence type="ECO:0000313" key="2">
    <source>
        <dbReference type="Proteomes" id="UP000018951"/>
    </source>
</evidence>
<sequence length="45" mass="5266">MIKINNTRDDIEFYIISLPFVTISMSKDIESLKSANNMFYLNTSF</sequence>
<evidence type="ECO:0000313" key="1">
    <source>
        <dbReference type="EMBL" id="ETO91553.1"/>
    </source>
</evidence>
<proteinExistence type="predicted"/>
<dbReference type="Proteomes" id="UP000018951">
    <property type="component" value="Unassembled WGS sequence"/>
</dbReference>
<dbReference type="EMBL" id="AXCJ01000003">
    <property type="protein sequence ID" value="ETO91553.1"/>
    <property type="molecule type" value="Genomic_DNA"/>
</dbReference>
<reference evidence="1 2" key="1">
    <citation type="journal article" date="2013" name="PLoS ONE">
        <title>Bacterial endosymbiosis in a chordate host: long-term co-evolution and conservation of secondary metabolism.</title>
        <authorList>
            <person name="Kwan J.C."/>
            <person name="Schmidt E.W."/>
        </authorList>
    </citation>
    <scope>NUCLEOTIDE SEQUENCE [LARGE SCALE GENOMIC DNA]</scope>
    <source>
        <strain evidence="2">L6</strain>
    </source>
</reference>
<organism evidence="1 2">
    <name type="scientific">Candidatus Xenolissoclinum pacificiensis L6</name>
    <dbReference type="NCBI Taxonomy" id="1401685"/>
    <lineage>
        <taxon>Bacteria</taxon>
        <taxon>Pseudomonadati</taxon>
        <taxon>Pseudomonadota</taxon>
        <taxon>Alphaproteobacteria</taxon>
        <taxon>Rickettsiales</taxon>
        <taxon>Anaplasmataceae</taxon>
        <taxon>Candidatus Xenolissoclinum</taxon>
    </lineage>
</organism>
<keyword evidence="2" id="KW-1185">Reference proteome</keyword>
<gene>
    <name evidence="1" type="ORF">P857_206</name>
</gene>
<protein>
    <submittedName>
        <fullName evidence="1">Uncharacterized protein</fullName>
    </submittedName>
</protein>
<accession>W2V266</accession>
<comment type="caution">
    <text evidence="1">The sequence shown here is derived from an EMBL/GenBank/DDBJ whole genome shotgun (WGS) entry which is preliminary data.</text>
</comment>
<name>W2V266_9RICK</name>